<keyword evidence="7" id="KW-0547">Nucleotide-binding</keyword>
<dbReference type="RefSeq" id="WP_145291901.1">
    <property type="nucleotide sequence ID" value="NZ_CP036291.1"/>
</dbReference>
<dbReference type="Pfam" id="PF00176">
    <property type="entry name" value="SNF2-rel_dom"/>
    <property type="match status" value="1"/>
</dbReference>
<evidence type="ECO:0000259" key="5">
    <source>
        <dbReference type="PROSITE" id="PS51192"/>
    </source>
</evidence>
<dbReference type="SUPFAM" id="SSF52540">
    <property type="entry name" value="P-loop containing nucleoside triphosphate hydrolases"/>
    <property type="match status" value="2"/>
</dbReference>
<keyword evidence="2" id="KW-0863">Zinc-finger</keyword>
<keyword evidence="2" id="KW-0862">Zinc</keyword>
<evidence type="ECO:0000259" key="6">
    <source>
        <dbReference type="PROSITE" id="PS51194"/>
    </source>
</evidence>
<dbReference type="Pfam" id="PF04434">
    <property type="entry name" value="SWIM"/>
    <property type="match status" value="1"/>
</dbReference>
<evidence type="ECO:0000256" key="2">
    <source>
        <dbReference type="PROSITE-ProRule" id="PRU00325"/>
    </source>
</evidence>
<dbReference type="GO" id="GO:0016787">
    <property type="term" value="F:hydrolase activity"/>
    <property type="evidence" value="ECO:0007669"/>
    <property type="project" value="UniProtKB-KW"/>
</dbReference>
<evidence type="ECO:0000256" key="3">
    <source>
        <dbReference type="SAM" id="MobiDB-lite"/>
    </source>
</evidence>
<dbReference type="GO" id="GO:0005524">
    <property type="term" value="F:ATP binding"/>
    <property type="evidence" value="ECO:0007669"/>
    <property type="project" value="InterPro"/>
</dbReference>
<keyword evidence="7" id="KW-0347">Helicase</keyword>
<dbReference type="GO" id="GO:0008270">
    <property type="term" value="F:zinc ion binding"/>
    <property type="evidence" value="ECO:0007669"/>
    <property type="project" value="UniProtKB-KW"/>
</dbReference>
<dbReference type="CDD" id="cd18012">
    <property type="entry name" value="DEXQc_arch_SWI2_SNF2"/>
    <property type="match status" value="1"/>
</dbReference>
<dbReference type="AlphaFoldDB" id="A0A518DJU7"/>
<dbReference type="EMBL" id="CP036291">
    <property type="protein sequence ID" value="QDU91747.1"/>
    <property type="molecule type" value="Genomic_DNA"/>
</dbReference>
<dbReference type="InterPro" id="IPR001650">
    <property type="entry name" value="Helicase_C-like"/>
</dbReference>
<dbReference type="InterPro" id="IPR049730">
    <property type="entry name" value="SNF2/RAD54-like_C"/>
</dbReference>
<feature type="domain" description="Helicase ATP-binding" evidence="5">
    <location>
        <begin position="645"/>
        <end position="808"/>
    </location>
</feature>
<dbReference type="OrthoDB" id="9814088at2"/>
<sequence>MTILETLRPYFDSAVRNRGEDYARSGAVHLVEHDGEAVEMEVDGSGGWHYLVSLDRVSPTEFDLDCTCPHFEDGNFCKHLWAAARMAQEWGLFSGTEAPPASSTNGRARGGAATPSAGASKPPSWQKQLERHAHFLKREAAPAAPSRADRRVIYLLEATDDGAQPVITLGQQLRKKDGAWGVCKALSVDHRSVGSVGDSKDRDALTLLIGNRTETPRPGWMGYGGGYNASVSTRVEVAAPLFATVLPALAATGRLMWVLSLDQYIEDAHPLAWDGGDPWRFRLNATAADRGKQWRLTGELVRGDQVRPVAEAVRCYETGLVLIDDKLGPFETPADYRWVELLRANDALVVPHSEREALLKELWRAGHAPDVIGDESLKIPCETATPVGRLEVHPPAPGRRSGNTLYASVAYRYGDHECTPHGSDAAWPLEGGARMATRDRRAEAALYNRLFDLGLRTKEESRYGDSPRGHLQFPPALLSSVVEVLIGEGWQVEAEGALVRRGENLSVSVSSGVDWFDLEGAADFDGVSVELPELLAAVRAGERYIKLGDGTRGLLPQAWLDRYASLAELSTPGEGGAVRFQTGQALLLDSLLSARESEIDVKVDRQFSAWRKRLRSFTGVKPAAAPRAFRGELRDYQREGLGWLKFLEKFGFGGCLADDMGLGKTIQVLALLADRNRRQPKEAERRPSLVVAPKSLVYNWRLEAQKFAPNLRVADYTGLDRKTRVGDFAEHDVVLTTYGTLRRDAAELGAAAWDYAVLDEAQAIKNAASQSAKASRLINARHRLALSGTPVENHLGELWSIFEFLNPGLLGKSQTLTRLASGGAGPGDNERFQALRQGLAPFLLRRTKAQVLPQLPKKSEQHLYCELPPAQRKQYNQLRDHYRQSLTSRIAERGLAKSKIHVLEALLRLRQAACHPGLIDARQKKKPSAKLDLLMEQLGEVLGEGHKALVFSQFTTMLGIVRDRLDKAGVVYEYLDGKTRDRQARVERFQADKNCQAFLISLKAGGVGLNLTAAEYVYILDPWWNPAVEAQAIDRAHRIGQEQPVFAYRLIAQDTVEEKIIEMQTHKKELADAIISEDSSLLKRLSAEDLQALLA</sequence>
<dbReference type="PROSITE" id="PS50966">
    <property type="entry name" value="ZF_SWIM"/>
    <property type="match status" value="1"/>
</dbReference>
<dbReference type="GO" id="GO:0004386">
    <property type="term" value="F:helicase activity"/>
    <property type="evidence" value="ECO:0007669"/>
    <property type="project" value="UniProtKB-KW"/>
</dbReference>
<dbReference type="InterPro" id="IPR000330">
    <property type="entry name" value="SNF2_N"/>
</dbReference>
<dbReference type="PROSITE" id="PS51194">
    <property type="entry name" value="HELICASE_CTER"/>
    <property type="match status" value="1"/>
</dbReference>
<dbReference type="SMART" id="SM00490">
    <property type="entry name" value="HELICc"/>
    <property type="match status" value="1"/>
</dbReference>
<dbReference type="InterPro" id="IPR027417">
    <property type="entry name" value="P-loop_NTPase"/>
</dbReference>
<keyword evidence="8" id="KW-1185">Reference proteome</keyword>
<proteinExistence type="predicted"/>
<dbReference type="Pfam" id="PF08455">
    <property type="entry name" value="SNF2_assoc"/>
    <property type="match status" value="1"/>
</dbReference>
<evidence type="ECO:0000313" key="7">
    <source>
        <dbReference type="EMBL" id="QDU91747.1"/>
    </source>
</evidence>
<feature type="domain" description="Helicase C-terminal" evidence="6">
    <location>
        <begin position="934"/>
        <end position="1082"/>
    </location>
</feature>
<organism evidence="7 8">
    <name type="scientific">Pirellulimonas nuda</name>
    <dbReference type="NCBI Taxonomy" id="2528009"/>
    <lineage>
        <taxon>Bacteria</taxon>
        <taxon>Pseudomonadati</taxon>
        <taxon>Planctomycetota</taxon>
        <taxon>Planctomycetia</taxon>
        <taxon>Pirellulales</taxon>
        <taxon>Lacipirellulaceae</taxon>
        <taxon>Pirellulimonas</taxon>
    </lineage>
</organism>
<dbReference type="SMART" id="SM00487">
    <property type="entry name" value="DEXDc"/>
    <property type="match status" value="1"/>
</dbReference>
<evidence type="ECO:0000313" key="8">
    <source>
        <dbReference type="Proteomes" id="UP000317429"/>
    </source>
</evidence>
<dbReference type="PROSITE" id="PS51192">
    <property type="entry name" value="HELICASE_ATP_BIND_1"/>
    <property type="match status" value="1"/>
</dbReference>
<dbReference type="KEGG" id="pnd:Pla175_51780"/>
<dbReference type="InterPro" id="IPR038718">
    <property type="entry name" value="SNF2-like_sf"/>
</dbReference>
<reference evidence="7 8" key="1">
    <citation type="submission" date="2019-02" db="EMBL/GenBank/DDBJ databases">
        <title>Deep-cultivation of Planctomycetes and their phenomic and genomic characterization uncovers novel biology.</title>
        <authorList>
            <person name="Wiegand S."/>
            <person name="Jogler M."/>
            <person name="Boedeker C."/>
            <person name="Pinto D."/>
            <person name="Vollmers J."/>
            <person name="Rivas-Marin E."/>
            <person name="Kohn T."/>
            <person name="Peeters S.H."/>
            <person name="Heuer A."/>
            <person name="Rast P."/>
            <person name="Oberbeckmann S."/>
            <person name="Bunk B."/>
            <person name="Jeske O."/>
            <person name="Meyerdierks A."/>
            <person name="Storesund J.E."/>
            <person name="Kallscheuer N."/>
            <person name="Luecker S."/>
            <person name="Lage O.M."/>
            <person name="Pohl T."/>
            <person name="Merkel B.J."/>
            <person name="Hornburger P."/>
            <person name="Mueller R.-W."/>
            <person name="Bruemmer F."/>
            <person name="Labrenz M."/>
            <person name="Spormann A.M."/>
            <person name="Op den Camp H."/>
            <person name="Overmann J."/>
            <person name="Amann R."/>
            <person name="Jetten M.S.M."/>
            <person name="Mascher T."/>
            <person name="Medema M.H."/>
            <person name="Devos D.P."/>
            <person name="Kaster A.-K."/>
            <person name="Ovreas L."/>
            <person name="Rohde M."/>
            <person name="Galperin M.Y."/>
            <person name="Jogler C."/>
        </authorList>
    </citation>
    <scope>NUCLEOTIDE SEQUENCE [LARGE SCALE GENOMIC DNA]</scope>
    <source>
        <strain evidence="7 8">Pla175</strain>
    </source>
</reference>
<accession>A0A518DJU7</accession>
<dbReference type="Proteomes" id="UP000317429">
    <property type="component" value="Chromosome"/>
</dbReference>
<dbReference type="InterPro" id="IPR007527">
    <property type="entry name" value="Znf_SWIM"/>
</dbReference>
<dbReference type="PANTHER" id="PTHR10799">
    <property type="entry name" value="SNF2/RAD54 HELICASE FAMILY"/>
    <property type="match status" value="1"/>
</dbReference>
<dbReference type="InterPro" id="IPR013663">
    <property type="entry name" value="Helicase_SWF/SNF/SWI_bac"/>
</dbReference>
<dbReference type="InterPro" id="IPR014001">
    <property type="entry name" value="Helicase_ATP-bd"/>
</dbReference>
<keyword evidence="2" id="KW-0479">Metal-binding</keyword>
<keyword evidence="7" id="KW-0067">ATP-binding</keyword>
<keyword evidence="1" id="KW-0378">Hydrolase</keyword>
<dbReference type="Gene3D" id="3.40.50.300">
    <property type="entry name" value="P-loop containing nucleotide triphosphate hydrolases"/>
    <property type="match status" value="1"/>
</dbReference>
<feature type="region of interest" description="Disordered" evidence="3">
    <location>
        <begin position="95"/>
        <end position="127"/>
    </location>
</feature>
<dbReference type="Gene3D" id="3.40.50.10810">
    <property type="entry name" value="Tandem AAA-ATPase domain"/>
    <property type="match status" value="1"/>
</dbReference>
<name>A0A518DJU7_9BACT</name>
<gene>
    <name evidence="7" type="ORF">Pla175_51780</name>
</gene>
<evidence type="ECO:0000259" key="4">
    <source>
        <dbReference type="PROSITE" id="PS50966"/>
    </source>
</evidence>
<feature type="domain" description="SWIM-type" evidence="4">
    <location>
        <begin position="50"/>
        <end position="88"/>
    </location>
</feature>
<dbReference type="CDD" id="cd18793">
    <property type="entry name" value="SF2_C_SNF"/>
    <property type="match status" value="1"/>
</dbReference>
<dbReference type="Pfam" id="PF00271">
    <property type="entry name" value="Helicase_C"/>
    <property type="match status" value="1"/>
</dbReference>
<protein>
    <submittedName>
        <fullName evidence="7">ATP-dependent helicase HepA</fullName>
    </submittedName>
</protein>
<evidence type="ECO:0000256" key="1">
    <source>
        <dbReference type="ARBA" id="ARBA00022801"/>
    </source>
</evidence>